<evidence type="ECO:0000256" key="2">
    <source>
        <dbReference type="PROSITE-ProRule" id="PRU00285"/>
    </source>
</evidence>
<evidence type="ECO:0000256" key="3">
    <source>
        <dbReference type="RuleBase" id="RU003616"/>
    </source>
</evidence>
<evidence type="ECO:0000259" key="5">
    <source>
        <dbReference type="PROSITE" id="PS01031"/>
    </source>
</evidence>
<accession>W9CQ16</accession>
<dbReference type="Gene3D" id="2.60.40.790">
    <property type="match status" value="1"/>
</dbReference>
<comment type="similarity">
    <text evidence="2 3">Belongs to the small heat shock protein (HSP20) family.</text>
</comment>
<dbReference type="PANTHER" id="PTHR11527">
    <property type="entry name" value="HEAT-SHOCK PROTEIN 20 FAMILY MEMBER"/>
    <property type="match status" value="1"/>
</dbReference>
<gene>
    <name evidence="6" type="ORF">SBOR_0745</name>
</gene>
<dbReference type="Pfam" id="PF00011">
    <property type="entry name" value="HSP20"/>
    <property type="match status" value="1"/>
</dbReference>
<proteinExistence type="inferred from homology"/>
<organism evidence="6 7">
    <name type="scientific">Sclerotinia borealis (strain F-4128)</name>
    <dbReference type="NCBI Taxonomy" id="1432307"/>
    <lineage>
        <taxon>Eukaryota</taxon>
        <taxon>Fungi</taxon>
        <taxon>Dikarya</taxon>
        <taxon>Ascomycota</taxon>
        <taxon>Pezizomycotina</taxon>
        <taxon>Leotiomycetes</taxon>
        <taxon>Helotiales</taxon>
        <taxon>Sclerotiniaceae</taxon>
        <taxon>Sclerotinia</taxon>
    </lineage>
</organism>
<dbReference type="InterPro" id="IPR008978">
    <property type="entry name" value="HSP20-like_chaperone"/>
</dbReference>
<dbReference type="AlphaFoldDB" id="W9CQ16"/>
<dbReference type="EMBL" id="AYSA01000028">
    <property type="protein sequence ID" value="ESZ98887.1"/>
    <property type="molecule type" value="Genomic_DNA"/>
</dbReference>
<keyword evidence="1" id="KW-0346">Stress response</keyword>
<dbReference type="CDD" id="cd06464">
    <property type="entry name" value="ACD_sHsps-like"/>
    <property type="match status" value="1"/>
</dbReference>
<comment type="caution">
    <text evidence="6">The sequence shown here is derived from an EMBL/GenBank/DDBJ whole genome shotgun (WGS) entry which is preliminary data.</text>
</comment>
<reference evidence="6 7" key="1">
    <citation type="journal article" date="2014" name="Genome Announc.">
        <title>Draft genome sequence of Sclerotinia borealis, a psychrophilic plant pathogenic fungus.</title>
        <authorList>
            <person name="Mardanov A.V."/>
            <person name="Beletsky A.V."/>
            <person name="Kadnikov V.V."/>
            <person name="Ignatov A.N."/>
            <person name="Ravin N.V."/>
        </authorList>
    </citation>
    <scope>NUCLEOTIDE SEQUENCE [LARGE SCALE GENOMIC DNA]</scope>
    <source>
        <strain evidence="7">F-4157</strain>
    </source>
</reference>
<keyword evidence="7" id="KW-1185">Reference proteome</keyword>
<feature type="region of interest" description="Disordered" evidence="4">
    <location>
        <begin position="91"/>
        <end position="167"/>
    </location>
</feature>
<dbReference type="OrthoDB" id="1431247at2759"/>
<protein>
    <recommendedName>
        <fullName evidence="5">SHSP domain-containing protein</fullName>
    </recommendedName>
</protein>
<evidence type="ECO:0000313" key="7">
    <source>
        <dbReference type="Proteomes" id="UP000019487"/>
    </source>
</evidence>
<dbReference type="InterPro" id="IPR031107">
    <property type="entry name" value="Small_HSP"/>
</dbReference>
<dbReference type="SUPFAM" id="SSF49764">
    <property type="entry name" value="HSP20-like chaperones"/>
    <property type="match status" value="1"/>
</dbReference>
<dbReference type="HOGENOM" id="CLU_046737_1_1_1"/>
<evidence type="ECO:0000256" key="4">
    <source>
        <dbReference type="SAM" id="MobiDB-lite"/>
    </source>
</evidence>
<evidence type="ECO:0000313" key="6">
    <source>
        <dbReference type="EMBL" id="ESZ98887.1"/>
    </source>
</evidence>
<feature type="compositionally biased region" description="Basic and acidic residues" evidence="4">
    <location>
        <begin position="154"/>
        <end position="167"/>
    </location>
</feature>
<sequence>MSFFPRNFISTEPSSFHPLFRLLDDFDQYSSGRNDGPQHHRRSNVMKTFTPKFDVKEAGEVYELHGELPGIEQKDVEIEFIDDQTLNIRGRTERSYTSGTPPAGFIEDAPESGAITEGGETSEHKDKAHQPTVEDEDAQTQSGTGANTQVTKATDQKKSQESGHKYWVSERSVGEFSRSFSFPGRVNQDEVQASMKNGVLSIIVPKAKKQESRRIAIQ</sequence>
<dbReference type="STRING" id="1432307.W9CQ16"/>
<dbReference type="Proteomes" id="UP000019487">
    <property type="component" value="Unassembled WGS sequence"/>
</dbReference>
<feature type="domain" description="SHSP" evidence="5">
    <location>
        <begin position="44"/>
        <end position="218"/>
    </location>
</feature>
<name>W9CQ16_SCLBF</name>
<evidence type="ECO:0000256" key="1">
    <source>
        <dbReference type="ARBA" id="ARBA00023016"/>
    </source>
</evidence>
<dbReference type="PROSITE" id="PS01031">
    <property type="entry name" value="SHSP"/>
    <property type="match status" value="1"/>
</dbReference>
<feature type="compositionally biased region" description="Polar residues" evidence="4">
    <location>
        <begin position="139"/>
        <end position="153"/>
    </location>
</feature>
<dbReference type="InterPro" id="IPR002068">
    <property type="entry name" value="A-crystallin/Hsp20_dom"/>
</dbReference>